<evidence type="ECO:0000256" key="2">
    <source>
        <dbReference type="ARBA" id="ARBA00023002"/>
    </source>
</evidence>
<proteinExistence type="inferred from homology"/>
<dbReference type="SUPFAM" id="SSF53720">
    <property type="entry name" value="ALDH-like"/>
    <property type="match status" value="1"/>
</dbReference>
<evidence type="ECO:0000256" key="3">
    <source>
        <dbReference type="PIRNR" id="PIRNR036492"/>
    </source>
</evidence>
<dbReference type="InterPro" id="IPR016160">
    <property type="entry name" value="Ald_DH_CS_CYS"/>
</dbReference>
<organism evidence="6 7">
    <name type="scientific">Malacoplasma penetrans (strain HF-2)</name>
    <name type="common">Mycoplasma penetrans</name>
    <dbReference type="NCBI Taxonomy" id="272633"/>
    <lineage>
        <taxon>Bacteria</taxon>
        <taxon>Bacillati</taxon>
        <taxon>Mycoplasmatota</taxon>
        <taxon>Mycoplasmoidales</taxon>
        <taxon>Mycoplasmoidaceae</taxon>
        <taxon>Malacoplasma</taxon>
    </lineage>
</organism>
<dbReference type="PANTHER" id="PTHR43570:SF16">
    <property type="entry name" value="ALDEHYDE DEHYDROGENASE TYPE III, ISOFORM Q"/>
    <property type="match status" value="1"/>
</dbReference>
<dbReference type="InterPro" id="IPR016162">
    <property type="entry name" value="Ald_DH_N"/>
</dbReference>
<feature type="active site" evidence="4">
    <location>
        <position position="252"/>
    </location>
</feature>
<dbReference type="Proteomes" id="UP000002522">
    <property type="component" value="Chromosome"/>
</dbReference>
<dbReference type="InterPro" id="IPR016161">
    <property type="entry name" value="Ald_DH/histidinol_DH"/>
</dbReference>
<dbReference type="GO" id="GO:0005737">
    <property type="term" value="C:cytoplasm"/>
    <property type="evidence" value="ECO:0007669"/>
    <property type="project" value="TreeGrafter"/>
</dbReference>
<reference evidence="6 7" key="1">
    <citation type="journal article" date="2002" name="Nucleic Acids Res.">
        <title>The complete genomic sequence of Mycoplasma penetrans, an intracellular bacterial pathogen in humans.</title>
        <authorList>
            <person name="Sasaki Y."/>
            <person name="Ishikawa J."/>
            <person name="Yamashita A."/>
            <person name="Oshima K."/>
            <person name="Kenri T."/>
            <person name="Furuya K."/>
            <person name="Yoshino C."/>
            <person name="Horino A."/>
            <person name="Shiba T."/>
            <person name="Sasaki T."/>
            <person name="Hattori M."/>
        </authorList>
    </citation>
    <scope>NUCLEOTIDE SEQUENCE [LARGE SCALE GENOMIC DNA]</scope>
    <source>
        <strain evidence="6 7">HF-2</strain>
    </source>
</reference>
<dbReference type="PIRSF" id="PIRSF036492">
    <property type="entry name" value="ALDH"/>
    <property type="match status" value="1"/>
</dbReference>
<dbReference type="Gene3D" id="3.40.309.10">
    <property type="entry name" value="Aldehyde Dehydrogenase, Chain A, domain 2"/>
    <property type="match status" value="1"/>
</dbReference>
<dbReference type="InterPro" id="IPR012394">
    <property type="entry name" value="Aldehyde_DH_NAD(P)"/>
</dbReference>
<dbReference type="Gene3D" id="3.40.605.10">
    <property type="entry name" value="Aldehyde Dehydrogenase, Chain A, domain 1"/>
    <property type="match status" value="1"/>
</dbReference>
<comment type="similarity">
    <text evidence="1 3">Belongs to the aldehyde dehydrogenase family.</text>
</comment>
<dbReference type="PANTHER" id="PTHR43570">
    <property type="entry name" value="ALDEHYDE DEHYDROGENASE"/>
    <property type="match status" value="1"/>
</dbReference>
<protein>
    <recommendedName>
        <fullName evidence="3">Aldehyde dehydrogenase</fullName>
    </recommendedName>
</protein>
<dbReference type="KEGG" id="mpe:MYPE3920"/>
<dbReference type="eggNOG" id="COG1012">
    <property type="taxonomic scope" value="Bacteria"/>
</dbReference>
<feature type="active site" evidence="4">
    <location>
        <position position="218"/>
    </location>
</feature>
<evidence type="ECO:0000313" key="6">
    <source>
        <dbReference type="EMBL" id="BAC44181.1"/>
    </source>
</evidence>
<dbReference type="GO" id="GO:0006081">
    <property type="term" value="P:aldehyde metabolic process"/>
    <property type="evidence" value="ECO:0007669"/>
    <property type="project" value="InterPro"/>
</dbReference>
<dbReference type="PROSITE" id="PS00070">
    <property type="entry name" value="ALDEHYDE_DEHYDR_CYS"/>
    <property type="match status" value="1"/>
</dbReference>
<dbReference type="Pfam" id="PF00171">
    <property type="entry name" value="Aldedh"/>
    <property type="match status" value="1"/>
</dbReference>
<dbReference type="HOGENOM" id="CLU_005391_3_6_14"/>
<keyword evidence="7" id="KW-1185">Reference proteome</keyword>
<dbReference type="RefSeq" id="WP_011077217.1">
    <property type="nucleotide sequence ID" value="NC_004432.1"/>
</dbReference>
<feature type="domain" description="Aldehyde dehydrogenase" evidence="5">
    <location>
        <begin position="19"/>
        <end position="431"/>
    </location>
</feature>
<dbReference type="InterPro" id="IPR015590">
    <property type="entry name" value="Aldehyde_DH_dom"/>
</dbReference>
<dbReference type="InterPro" id="IPR016163">
    <property type="entry name" value="Ald_DH_C"/>
</dbReference>
<dbReference type="EMBL" id="BA000026">
    <property type="protein sequence ID" value="BAC44181.1"/>
    <property type="molecule type" value="Genomic_DNA"/>
</dbReference>
<dbReference type="AlphaFoldDB" id="Q8EW15"/>
<gene>
    <name evidence="6" type="ordered locus">MYPE3920</name>
</gene>
<evidence type="ECO:0000313" key="7">
    <source>
        <dbReference type="Proteomes" id="UP000002522"/>
    </source>
</evidence>
<keyword evidence="2 3" id="KW-0560">Oxidoreductase</keyword>
<dbReference type="InParanoid" id="Q8EW15"/>
<evidence type="ECO:0000256" key="4">
    <source>
        <dbReference type="PIRSR" id="PIRSR036492-1"/>
    </source>
</evidence>
<evidence type="ECO:0000259" key="5">
    <source>
        <dbReference type="Pfam" id="PF00171"/>
    </source>
</evidence>
<dbReference type="STRING" id="272633.gene:10731507"/>
<sequence length="461" mass="52619">MSNSLVKTIDVVTKFLKDKKTDISLIDIENRVLILKKIKEWVIKNTNDIVSALKSDLNKSEIESLISEVSVVLKQTNYYIKNLHKFYKNKKAKNIPFLGLKSKGFYTYKPMGTVFMINPFNYPFQLALIPLVTAIASGNFVIMKNSEKANNTSRLILKMIQEININNLVCFLDEKVSKDFIFDVIDSKPDLIFFTGSKSFGYELKKQAIANEIKIILELGSANPVIVDETADIELAARRIVWAKLMNMGQTCVAPNSIFCDEKIHDKLVEAINAELTTQYNTNKFDFVKIVDVQHLVNVANMVKSFTDIDLEKDEENLRIKPTLIQVENNNQILFQEIFAPVLFITSFKNLTDFCADYKDKITDCLALYLFSNNEYNIKNVSNSFSYGGMGVNELLLQVSNIYLPFGGIKTSGIGKYHGNFGLMEFSNLVSVLRGSKKEVNYRYFHKISKYKSLIKFLVKR</sequence>
<dbReference type="FunCoup" id="Q8EW15">
    <property type="interactions" value="178"/>
</dbReference>
<name>Q8EW15_MALP2</name>
<evidence type="ECO:0000256" key="1">
    <source>
        <dbReference type="ARBA" id="ARBA00009986"/>
    </source>
</evidence>
<dbReference type="GO" id="GO:0004029">
    <property type="term" value="F:aldehyde dehydrogenase (NAD+) activity"/>
    <property type="evidence" value="ECO:0007669"/>
    <property type="project" value="TreeGrafter"/>
</dbReference>
<accession>Q8EW15</accession>